<gene>
    <name evidence="9" type="ORF">SAMN04489710_10874</name>
</gene>
<evidence type="ECO:0000256" key="1">
    <source>
        <dbReference type="ARBA" id="ARBA00004651"/>
    </source>
</evidence>
<dbReference type="EMBL" id="FOMQ01000008">
    <property type="protein sequence ID" value="SFD89493.1"/>
    <property type="molecule type" value="Genomic_DNA"/>
</dbReference>
<dbReference type="InterPro" id="IPR017850">
    <property type="entry name" value="Alkaline_phosphatase_core_sf"/>
</dbReference>
<keyword evidence="10" id="KW-1185">Reference proteome</keyword>
<dbReference type="GO" id="GO:0016776">
    <property type="term" value="F:phosphotransferase activity, phosphate group as acceptor"/>
    <property type="evidence" value="ECO:0007669"/>
    <property type="project" value="TreeGrafter"/>
</dbReference>
<dbReference type="Proteomes" id="UP000199517">
    <property type="component" value="Unassembled WGS sequence"/>
</dbReference>
<dbReference type="RefSeq" id="WP_092953165.1">
    <property type="nucleotide sequence ID" value="NZ_FOMQ01000008.1"/>
</dbReference>
<dbReference type="CDD" id="cd16017">
    <property type="entry name" value="LptA"/>
    <property type="match status" value="1"/>
</dbReference>
<evidence type="ECO:0000256" key="6">
    <source>
        <dbReference type="ARBA" id="ARBA00023136"/>
    </source>
</evidence>
<dbReference type="AlphaFoldDB" id="A0A1I1W7W5"/>
<feature type="transmembrane region" description="Helical" evidence="7">
    <location>
        <begin position="73"/>
        <end position="93"/>
    </location>
</feature>
<evidence type="ECO:0000256" key="2">
    <source>
        <dbReference type="ARBA" id="ARBA00022475"/>
    </source>
</evidence>
<reference evidence="10" key="1">
    <citation type="submission" date="2016-10" db="EMBL/GenBank/DDBJ databases">
        <authorList>
            <person name="Varghese N."/>
            <person name="Submissions S."/>
        </authorList>
    </citation>
    <scope>NUCLEOTIDE SEQUENCE [LARGE SCALE GENOMIC DNA]</scope>
    <source>
        <strain evidence="10">DSM 7481</strain>
    </source>
</reference>
<dbReference type="STRING" id="32040.SAMN04489710_10874"/>
<proteinExistence type="predicted"/>
<keyword evidence="2" id="KW-1003">Cell membrane</keyword>
<feature type="transmembrane region" description="Helical" evidence="7">
    <location>
        <begin position="45"/>
        <end position="61"/>
    </location>
</feature>
<keyword evidence="6 7" id="KW-0472">Membrane</keyword>
<dbReference type="OrthoDB" id="9786870at2"/>
<dbReference type="PANTHER" id="PTHR30443">
    <property type="entry name" value="INNER MEMBRANE PROTEIN"/>
    <property type="match status" value="1"/>
</dbReference>
<dbReference type="Pfam" id="PF00884">
    <property type="entry name" value="Sulfatase"/>
    <property type="match status" value="1"/>
</dbReference>
<name>A0A1I1W7W5_9BURK</name>
<accession>A0A1I1W7W5</accession>
<evidence type="ECO:0000259" key="8">
    <source>
        <dbReference type="Pfam" id="PF00884"/>
    </source>
</evidence>
<keyword evidence="5 7" id="KW-1133">Transmembrane helix</keyword>
<organism evidence="9 10">
    <name type="scientific">Paracidovorax konjaci</name>
    <dbReference type="NCBI Taxonomy" id="32040"/>
    <lineage>
        <taxon>Bacteria</taxon>
        <taxon>Pseudomonadati</taxon>
        <taxon>Pseudomonadota</taxon>
        <taxon>Betaproteobacteria</taxon>
        <taxon>Burkholderiales</taxon>
        <taxon>Comamonadaceae</taxon>
        <taxon>Paracidovorax</taxon>
    </lineage>
</organism>
<feature type="transmembrane region" description="Helical" evidence="7">
    <location>
        <begin position="178"/>
        <end position="196"/>
    </location>
</feature>
<dbReference type="SUPFAM" id="SSF53649">
    <property type="entry name" value="Alkaline phosphatase-like"/>
    <property type="match status" value="1"/>
</dbReference>
<evidence type="ECO:0000256" key="7">
    <source>
        <dbReference type="SAM" id="Phobius"/>
    </source>
</evidence>
<keyword evidence="4 7" id="KW-0812">Transmembrane</keyword>
<feature type="domain" description="Sulfatase N-terminal" evidence="8">
    <location>
        <begin position="252"/>
        <end position="509"/>
    </location>
</feature>
<sequence length="578" mass="62996">MAFSSRSPSSTPWLRASLRGGWLPLVLACLVALGLIVLGHDGKRVAQLAVLAAPPFAWLFWPVRSRWVHRLRAVLLWAWAMVFVLDGVARAYLLQTYQAAPDSAMVLGAAANTNARESAEFLRMYWRGALLAAGFVGAVAAVLAVCVLRGRRGGPPQRAAGAAAPAVAPVPRSRSRRAALLGLGGAVMLTGAAAYASKPWRRLHPLAYWAQWNHKVEHVRTGWAHQQEARQVLLERARADAPTMAEDGPALVVLVISDSVNRDNMSLYGYGRPTTPGLQAQQAALGEAFTAFQAWSADATTLPALRSFFRFGEPDEAHPHHAIAVARAAGYKVWWMSNHDDVGIEQLHGRLADEFEMNNRTPGRSGASLDSEVLDCVEEALADPAPRKLLVLHLLGAHPHYDLRFPPGANPFDDHPDAVDATLARAGRPGWLRDRREEYDAAVLYHDGIVSTLLQRTREGGAPGGYRAFMYLSDHGQEVGHGANWAGHSPGTEAGYRIPAIVWHNGRAPLAPLGLAQRPLRADWAAHTLVNLLRIEWKGYRPDRDVLDARYRWLPPSVAALAETPRAQPPSPPSPSPH</sequence>
<feature type="transmembrane region" description="Helical" evidence="7">
    <location>
        <begin position="124"/>
        <end position="148"/>
    </location>
</feature>
<dbReference type="InterPro" id="IPR058130">
    <property type="entry name" value="PEA_transf_C"/>
</dbReference>
<comment type="subcellular location">
    <subcellularLocation>
        <location evidence="1">Cell membrane</location>
        <topology evidence="1">Multi-pass membrane protein</topology>
    </subcellularLocation>
</comment>
<feature type="transmembrane region" description="Helical" evidence="7">
    <location>
        <begin position="21"/>
        <end position="39"/>
    </location>
</feature>
<evidence type="ECO:0000256" key="4">
    <source>
        <dbReference type="ARBA" id="ARBA00022692"/>
    </source>
</evidence>
<dbReference type="InterPro" id="IPR040423">
    <property type="entry name" value="PEA_transferase"/>
</dbReference>
<protein>
    <submittedName>
        <fullName evidence="9">Heptose-I-phosphate ethanolaminephosphotransferase</fullName>
    </submittedName>
</protein>
<evidence type="ECO:0000256" key="3">
    <source>
        <dbReference type="ARBA" id="ARBA00022679"/>
    </source>
</evidence>
<dbReference type="Gene3D" id="3.40.720.10">
    <property type="entry name" value="Alkaline Phosphatase, subunit A"/>
    <property type="match status" value="1"/>
</dbReference>
<keyword evidence="3 9" id="KW-0808">Transferase</keyword>
<dbReference type="GO" id="GO:0005886">
    <property type="term" value="C:plasma membrane"/>
    <property type="evidence" value="ECO:0007669"/>
    <property type="project" value="UniProtKB-SubCell"/>
</dbReference>
<dbReference type="InterPro" id="IPR000917">
    <property type="entry name" value="Sulfatase_N"/>
</dbReference>
<evidence type="ECO:0000256" key="5">
    <source>
        <dbReference type="ARBA" id="ARBA00022989"/>
    </source>
</evidence>
<evidence type="ECO:0000313" key="9">
    <source>
        <dbReference type="EMBL" id="SFD89493.1"/>
    </source>
</evidence>
<dbReference type="GO" id="GO:0009244">
    <property type="term" value="P:lipopolysaccharide core region biosynthetic process"/>
    <property type="evidence" value="ECO:0007669"/>
    <property type="project" value="TreeGrafter"/>
</dbReference>
<dbReference type="PANTHER" id="PTHR30443:SF2">
    <property type="entry name" value="PHOSPHOETHANOLAMINE TRANSFERASE EPTC"/>
    <property type="match status" value="1"/>
</dbReference>
<evidence type="ECO:0000313" key="10">
    <source>
        <dbReference type="Proteomes" id="UP000199517"/>
    </source>
</evidence>